<dbReference type="NCBIfam" id="TIGR03300">
    <property type="entry name" value="assembly_YfgL"/>
    <property type="match status" value="1"/>
</dbReference>
<dbReference type="InterPro" id="IPR002372">
    <property type="entry name" value="PQQ_rpt_dom"/>
</dbReference>
<reference evidence="7 8" key="1">
    <citation type="submission" date="2021-04" db="EMBL/GenBank/DDBJ databases">
        <title>Genomics, taxonomy and metabolism of representatives of sulfur bacteria of the genus Thiothrix: Thiothrix fructosivorans QT, Thiothrix unzii A1T and three new species, Thiothrix subterranea sp. nov., Thiothrix litoralis sp. nov. and 'Candidatus Thiothrix anitrata' sp. nov.</title>
        <authorList>
            <person name="Ravin N.V."/>
            <person name="Smolyakov D."/>
            <person name="Rudenko T.S."/>
            <person name="Mardanov A.V."/>
            <person name="Beletsky A.V."/>
            <person name="Markov N.D."/>
            <person name="Fomenkov A.I."/>
            <person name="Roberts R.J."/>
            <person name="Karnachuk O.V."/>
            <person name="Novikov A."/>
            <person name="Grabovich M.Y."/>
        </authorList>
    </citation>
    <scope>NUCLEOTIDE SEQUENCE [LARGE SCALE GENOMIC DNA]</scope>
    <source>
        <strain evidence="7 8">AS</strain>
    </source>
</reference>
<dbReference type="InterPro" id="IPR015943">
    <property type="entry name" value="WD40/YVTN_repeat-like_dom_sf"/>
</dbReference>
<keyword evidence="4" id="KW-0449">Lipoprotein</keyword>
<dbReference type="PANTHER" id="PTHR34512">
    <property type="entry name" value="CELL SURFACE PROTEIN"/>
    <property type="match status" value="1"/>
</dbReference>
<keyword evidence="1 4" id="KW-0732">Signal</keyword>
<sequence length="386" mass="40444">MKHTTTALLMALALSGCSTFSQMTSAVMPANTGTPPKALKELKPTANVRTLWQVSTGSGAGKDYVRIHPQIDESAVLVAGGSSASAWSKVNGGRIWQTTVDGTVTGGVSSGEGGVFLGTDKGNAIALDRQTGKVLWSTPLGSEVLAVSPAKNGIVAFRTGDGNLQGLAVKTGQRLWQQERKSPTLSLRGASTPLVVGGMVIAGFDNGVVTAFDMQSGKGLWEVTLSVPRGSSDLDRMTDVDGEMKALGEALFAASYNGRIAGINMRDGNVAWAAPYSSYTGVDADPNGLYTSNDAGDVWKLEPLSGNPVWKLDDLERRQPTAPTLLGQFLVVGDYQGYLHWVNTSNGQIAARVQGDKSGYTVAPVKDGNTVYTLGKSGLLSAFNIQ</sequence>
<feature type="signal peptide" evidence="5">
    <location>
        <begin position="1"/>
        <end position="26"/>
    </location>
</feature>
<dbReference type="InterPro" id="IPR017687">
    <property type="entry name" value="BamB"/>
</dbReference>
<dbReference type="PANTHER" id="PTHR34512:SF30">
    <property type="entry name" value="OUTER MEMBRANE PROTEIN ASSEMBLY FACTOR BAMB"/>
    <property type="match status" value="1"/>
</dbReference>
<evidence type="ECO:0000256" key="1">
    <source>
        <dbReference type="ARBA" id="ARBA00022729"/>
    </source>
</evidence>
<dbReference type="EMBL" id="CP072801">
    <property type="protein sequence ID" value="QTR46916.1"/>
    <property type="molecule type" value="Genomic_DNA"/>
</dbReference>
<gene>
    <name evidence="4 7" type="primary">bamB</name>
    <name evidence="7" type="ORF">J9253_02935</name>
</gene>
<feature type="chain" id="PRO_5045855818" description="Outer membrane protein assembly factor BamB" evidence="5">
    <location>
        <begin position="27"/>
        <end position="386"/>
    </location>
</feature>
<comment type="subcellular location">
    <subcellularLocation>
        <location evidence="4">Cell outer membrane</location>
        <topology evidence="4">Lipid-anchor</topology>
    </subcellularLocation>
</comment>
<organism evidence="7 8">
    <name type="scientific">Thiothrix litoralis</name>
    <dbReference type="NCBI Taxonomy" id="2891210"/>
    <lineage>
        <taxon>Bacteria</taxon>
        <taxon>Pseudomonadati</taxon>
        <taxon>Pseudomonadota</taxon>
        <taxon>Gammaproteobacteria</taxon>
        <taxon>Thiotrichales</taxon>
        <taxon>Thiotrichaceae</taxon>
        <taxon>Thiothrix</taxon>
    </lineage>
</organism>
<evidence type="ECO:0000256" key="3">
    <source>
        <dbReference type="ARBA" id="ARBA00023237"/>
    </source>
</evidence>
<accession>A0ABX7WSR4</accession>
<dbReference type="Gene3D" id="2.130.10.10">
    <property type="entry name" value="YVTN repeat-like/Quinoprotein amine dehydrogenase"/>
    <property type="match status" value="1"/>
</dbReference>
<comment type="similarity">
    <text evidence="4">Belongs to the BamB family.</text>
</comment>
<evidence type="ECO:0000256" key="4">
    <source>
        <dbReference type="HAMAP-Rule" id="MF_00923"/>
    </source>
</evidence>
<evidence type="ECO:0000256" key="5">
    <source>
        <dbReference type="SAM" id="SignalP"/>
    </source>
</evidence>
<dbReference type="Pfam" id="PF13360">
    <property type="entry name" value="PQQ_2"/>
    <property type="match status" value="1"/>
</dbReference>
<feature type="domain" description="Pyrrolo-quinoline quinone repeat" evidence="6">
    <location>
        <begin position="84"/>
        <end position="311"/>
    </location>
</feature>
<evidence type="ECO:0000313" key="7">
    <source>
        <dbReference type="EMBL" id="QTR46916.1"/>
    </source>
</evidence>
<proteinExistence type="inferred from homology"/>
<dbReference type="RefSeq" id="WP_210223232.1">
    <property type="nucleotide sequence ID" value="NZ_CP072801.1"/>
</dbReference>
<dbReference type="Proteomes" id="UP000672039">
    <property type="component" value="Chromosome"/>
</dbReference>
<protein>
    <recommendedName>
        <fullName evidence="4">Outer membrane protein assembly factor BamB</fullName>
    </recommendedName>
</protein>
<comment type="function">
    <text evidence="4">Part of the outer membrane protein assembly complex, which is involved in assembly and insertion of beta-barrel proteins into the outer membrane.</text>
</comment>
<dbReference type="InterPro" id="IPR018391">
    <property type="entry name" value="PQQ_b-propeller_rpt"/>
</dbReference>
<evidence type="ECO:0000256" key="2">
    <source>
        <dbReference type="ARBA" id="ARBA00023136"/>
    </source>
</evidence>
<dbReference type="SUPFAM" id="SSF50998">
    <property type="entry name" value="Quinoprotein alcohol dehydrogenase-like"/>
    <property type="match status" value="1"/>
</dbReference>
<dbReference type="InterPro" id="IPR011047">
    <property type="entry name" value="Quinoprotein_ADH-like_sf"/>
</dbReference>
<keyword evidence="3 4" id="KW-0998">Cell outer membrane</keyword>
<name>A0ABX7WSR4_9GAMM</name>
<dbReference type="SMART" id="SM00564">
    <property type="entry name" value="PQQ"/>
    <property type="match status" value="6"/>
</dbReference>
<dbReference type="HAMAP" id="MF_00923">
    <property type="entry name" value="OM_assembly_BamB"/>
    <property type="match status" value="1"/>
</dbReference>
<evidence type="ECO:0000259" key="6">
    <source>
        <dbReference type="Pfam" id="PF13360"/>
    </source>
</evidence>
<keyword evidence="2 4" id="KW-0472">Membrane</keyword>
<comment type="subunit">
    <text evidence="4">Part of the Bam complex.</text>
</comment>
<keyword evidence="8" id="KW-1185">Reference proteome</keyword>
<evidence type="ECO:0000313" key="8">
    <source>
        <dbReference type="Proteomes" id="UP000672039"/>
    </source>
</evidence>
<dbReference type="PROSITE" id="PS51257">
    <property type="entry name" value="PROKAR_LIPOPROTEIN"/>
    <property type="match status" value="1"/>
</dbReference>
<keyword evidence="4" id="KW-0564">Palmitate</keyword>